<dbReference type="EMBL" id="FOGQ01000005">
    <property type="protein sequence ID" value="SER92061.1"/>
    <property type="molecule type" value="Genomic_DNA"/>
</dbReference>
<evidence type="ECO:0000259" key="1">
    <source>
        <dbReference type="Pfam" id="PF06259"/>
    </source>
</evidence>
<dbReference type="AlphaFoldDB" id="A0A1H9T4G4"/>
<evidence type="ECO:0000313" key="2">
    <source>
        <dbReference type="EMBL" id="SER92061.1"/>
    </source>
</evidence>
<proteinExistence type="predicted"/>
<dbReference type="GO" id="GO:0016787">
    <property type="term" value="F:hydrolase activity"/>
    <property type="evidence" value="ECO:0007669"/>
    <property type="project" value="UniProtKB-KW"/>
</dbReference>
<protein>
    <submittedName>
        <fullName evidence="2">Alpha/beta hydrolase</fullName>
    </submittedName>
</protein>
<dbReference type="Pfam" id="PF06259">
    <property type="entry name" value="Abhydrolase_8"/>
    <property type="match status" value="1"/>
</dbReference>
<dbReference type="SUPFAM" id="SSF53474">
    <property type="entry name" value="alpha/beta-Hydrolases"/>
    <property type="match status" value="1"/>
</dbReference>
<organism evidence="2 3">
    <name type="scientific">Corynebacterium cystitidis DSM 20524</name>
    <dbReference type="NCBI Taxonomy" id="1121357"/>
    <lineage>
        <taxon>Bacteria</taxon>
        <taxon>Bacillati</taxon>
        <taxon>Actinomycetota</taxon>
        <taxon>Actinomycetes</taxon>
        <taxon>Mycobacteriales</taxon>
        <taxon>Corynebacteriaceae</taxon>
        <taxon>Corynebacterium</taxon>
    </lineage>
</organism>
<dbReference type="InterPro" id="IPR029058">
    <property type="entry name" value="AB_hydrolase_fold"/>
</dbReference>
<keyword evidence="3" id="KW-1185">Reference proteome</keyword>
<dbReference type="Gene3D" id="3.40.50.1820">
    <property type="entry name" value="alpha/beta hydrolase"/>
    <property type="match status" value="1"/>
</dbReference>
<keyword evidence="2" id="KW-0378">Hydrolase</keyword>
<dbReference type="STRING" id="1121357.SAMN05661109_01311"/>
<evidence type="ECO:0000313" key="3">
    <source>
        <dbReference type="Proteomes" id="UP000198929"/>
    </source>
</evidence>
<dbReference type="Proteomes" id="UP000198929">
    <property type="component" value="Unassembled WGS sequence"/>
</dbReference>
<sequence>MAFLPPQRYGAAADTLCDLQEQARDHVETVRDVLEVLASTEFSGEAADAGRARFEGLSTTASRIAADAAPGVGVLRAAELMEQVSRRLIDAISPFTRAAYPTCVAAAGTIHAIELDRLALSYAVAAALRGTNASVQEPELDRLYNNPDLSFDQLHARHMATVPADIAEVVDKFDGVILEAGEGGIAVLVGDAQRAPESVMTLVAGKGSSASSGLENYLERGATMAQRTGTPTVVWLGYTAPDTFVEAAGQRHSQAAGDDLADFQAALHQRFPNATHTVVAHSYGTVVVGEAAATHGLYADNVVLLGSPGVPVAHVDQMKLHSDNPHVLVADTINDPIDYTRGSSAAWHGANPRNPFFGAEVITLDSWGMHSGHWNNEGLWERVRELNRR</sequence>
<feature type="domain" description="DUF1023" evidence="1">
    <location>
        <begin position="185"/>
        <end position="340"/>
    </location>
</feature>
<reference evidence="3" key="1">
    <citation type="submission" date="2016-10" db="EMBL/GenBank/DDBJ databases">
        <authorList>
            <person name="Varghese N."/>
            <person name="Submissions S."/>
        </authorList>
    </citation>
    <scope>NUCLEOTIDE SEQUENCE [LARGE SCALE GENOMIC DNA]</scope>
    <source>
        <strain evidence="3">DSM 20524</strain>
    </source>
</reference>
<dbReference type="InterPro" id="IPR010427">
    <property type="entry name" value="DUF1023"/>
</dbReference>
<name>A0A1H9T4G4_9CORY</name>
<accession>A0A1H9T4G4</accession>
<gene>
    <name evidence="2" type="ORF">SAMN05661109_01311</name>
</gene>